<dbReference type="EnsemblMetazoa" id="AFAF009463-RA">
    <property type="protein sequence ID" value="AFAF009463-PA"/>
    <property type="gene ID" value="AFAF009463"/>
</dbReference>
<evidence type="ECO:0000256" key="1">
    <source>
        <dbReference type="ARBA" id="ARBA00022737"/>
    </source>
</evidence>
<dbReference type="PANTHER" id="PTHR11289">
    <property type="entry name" value="BREAST CANCER TYPE 2 SUSCEPTIBILITY PROTEIN BRCA2"/>
    <property type="match status" value="1"/>
</dbReference>
<dbReference type="CDD" id="cd04493">
    <property type="entry name" value="BRCA2DBD_OB1"/>
    <property type="match status" value="1"/>
</dbReference>
<evidence type="ECO:0000256" key="4">
    <source>
        <dbReference type="ARBA" id="ARBA00023172"/>
    </source>
</evidence>
<reference evidence="11" key="2">
    <citation type="submission" date="2020-05" db="UniProtKB">
        <authorList>
            <consortium name="EnsemblMetazoa"/>
        </authorList>
    </citation>
    <scope>IDENTIFICATION</scope>
    <source>
        <strain evidence="11">FAR1</strain>
    </source>
</reference>
<dbReference type="Pfam" id="PF00634">
    <property type="entry name" value="BRCA2"/>
    <property type="match status" value="3"/>
</dbReference>
<evidence type="ECO:0000259" key="10">
    <source>
        <dbReference type="Pfam" id="PF09169"/>
    </source>
</evidence>
<feature type="region of interest" description="Disordered" evidence="7">
    <location>
        <begin position="282"/>
        <end position="335"/>
    </location>
</feature>
<evidence type="ECO:0000256" key="3">
    <source>
        <dbReference type="ARBA" id="ARBA00023125"/>
    </source>
</evidence>
<evidence type="ECO:0000256" key="2">
    <source>
        <dbReference type="ARBA" id="ARBA00022763"/>
    </source>
</evidence>
<keyword evidence="5" id="KW-0234">DNA repair</keyword>
<evidence type="ECO:0000256" key="6">
    <source>
        <dbReference type="SAM" id="Coils"/>
    </source>
</evidence>
<evidence type="ECO:0000259" key="9">
    <source>
        <dbReference type="Pfam" id="PF09104"/>
    </source>
</evidence>
<feature type="coiled-coil region" evidence="6">
    <location>
        <begin position="572"/>
        <end position="634"/>
    </location>
</feature>
<sequence>MEEIPISPVVTVKRKKLLKKTSLSLNRTKEVSVTESIADGSLEQNSSRASEMESTFVESSVHRQLGAFYFNDNVETLETVDANPLASAILLEKACAIPVPCTVPSNEFIECTNEEFLTVGELAKRAGYMCNTNYEPLQSTPVPIKSHNYSFTQMELDTQMIGIFEAADKLPGSIVQKEVEQPPSDENALLIAEQNATAVKLVERIPSQAIQSHASSTSSSRNIVQMILKDFHIEEGEDRPFEVDLSLIESESLRRRLIQLRDYIASPPKTVNRAQVCRQYGRRVKQKKEQTLARRLSYDTDDTSRDGHPMSEDDSDVSTTVRDPNDQSDNDASMDGMTLNESVLIQANLTQLSAFFSQAATSQNEATNNVRQECNPNSVSIDFEPTFYGFASPISLPSERGPSPKTVQCRFDSFDASDEECDVLLDEETGVVPVEPRIAVDQLLEDDEDLFMLAHHPEEKAQEIVVQDKQERVNEFSLKHEILHQRDLASSDKVNKPVQSNAKYYSSHEEEADDAKLEIKNIPDEVGPINNLPSRPVVKTSFNDARNVPVIVDKPFSCGFSTAAGNGIVISKKALEQAQQMFAEEEAKLRDEKEIMPLVTSFGAEFKTAGGKTIVVSEKELEKAQQKFSEEELNVTDHVSPDKSLNALPCAEGFSTASGSAIFVSKQARERAQQMFEEVEASVEKEISSKIAQETSQKLLTVQEVESVVPFKSIPDTTHPSFTGGFTTARGSLIAVSKEALEKAEKMFENLEQSTEDKESDSNFGACFSGGFNTAGGNKISVSKKAMERAQTIFAEEEAISVELDGFNTCNGIQKFVPEIALEKVKAKSHANVKDNEHATSTVALFCGEFNTAGGRKIPVSKQALEKARTMLAEVDDPVPDQNRDVTLSNRSAFTGGFSTAGTGSSIIVSKKALEWAQKVFEEEEETLVDKENVDNNVAHSRDGAAKNNRTPVSRKALENSHQVSTKQEKPKDCTDQLVSEIRNACDQEKLVLPEGWSATGVPPLAMFSRAGGASISVSETALEKAKKIWNEIDAENSPAGCSLAKAKLMDEENVQHELLDAHQRKRKLSFPNVDESIVTPTKKLRANSTSMVSIQTSTPAATNAEAKQDKAPIVTDTKPESTSTHDADEFFAQLDDHEFQELFCEKKQKQTRLLTKFDQCVDGVPHSKPKTQTGTTDWDDSFSEIIPNLPSSGGDTDVGRSVNLSLSVQQGRTESLRKQKEYVENKPEDACRPREFDFCTRKQQHSRAGLKESVGDCFPVPATVLTSTMSVTLENVLQFRFHGPDYYGVSFCESNISGIPIGSHGAEAHLIMDCRSTIGMEAMKLAFLATPGIDPRHVPSGWVENAWRWIVTKLSAYERNFSAHLLGALTPENVFHQLQYRYKREIDSAHRPALRKMLEKDDIPGRRMVLFVSNVFKVDGPTGTELELSDGWYSVRAVIDFPLAGAVRAGKIAIGTKLMIQGAELLNHKEGCSPLEVPPNVRLKIGANACRRARWSVRLGYYRCPVPFVIRCNTIHDRGGLIVLFRATIVRVYPLMFVEKSSKEGQGSVLRSERMQQRHSRRNDANQLESLHKLYNSVQEQLERERAAVSLNRNIRVTEQTTTAELEECLENGLDVSFLDIELTRSQQLVIEQFQQRRQEELQNEINRRVKMLLEKSSTRATVTSLLKVRLVDRNQPDRKFLLSIWRPTDEVRSVLQEQNHIEFGNITANGTRNNDVQLTAHKTSSYRNVSPEKLAAPSPALAHLSRRLTPIGSIDTNDFHPPFGEFDTVGVVVHVGTGEAKKFQSIYLADTAMALLCINFWHGLAEYAYEDVVRERTVLCVSNVQWRTLNRKATSGIPQSFATEYTTFTENPRQPYLRAEWERFNVQLDAIEREPFFQHCRDRIGELGMATGGSGGTPNTTPYQQQRTLSRLQHSTPLGASNSASKRRIETLASIYASPPKMSPIVIGRNPSLRRGFKTPARLEVDRLDEPNDSGLS</sequence>
<dbReference type="InterPro" id="IPR012340">
    <property type="entry name" value="NA-bd_OB-fold"/>
</dbReference>
<feature type="region of interest" description="Disordered" evidence="7">
    <location>
        <begin position="1098"/>
        <end position="1124"/>
    </location>
</feature>
<keyword evidence="3" id="KW-0238">DNA-binding</keyword>
<reference evidence="12" key="1">
    <citation type="submission" date="2014-01" db="EMBL/GenBank/DDBJ databases">
        <title>The Genome Sequence of Anopheles farauti FAR1 (V2).</title>
        <authorList>
            <consortium name="The Broad Institute Genomics Platform"/>
            <person name="Neafsey D.E."/>
            <person name="Besansky N."/>
            <person name="Howell P."/>
            <person name="Walton C."/>
            <person name="Young S.K."/>
            <person name="Zeng Q."/>
            <person name="Gargeya S."/>
            <person name="Fitzgerald M."/>
            <person name="Haas B."/>
            <person name="Abouelleil A."/>
            <person name="Allen A.W."/>
            <person name="Alvarado L."/>
            <person name="Arachchi H.M."/>
            <person name="Berlin A.M."/>
            <person name="Chapman S.B."/>
            <person name="Gainer-Dewar J."/>
            <person name="Goldberg J."/>
            <person name="Griggs A."/>
            <person name="Gujja S."/>
            <person name="Hansen M."/>
            <person name="Howarth C."/>
            <person name="Imamovic A."/>
            <person name="Ireland A."/>
            <person name="Larimer J."/>
            <person name="McCowan C."/>
            <person name="Murphy C."/>
            <person name="Pearson M."/>
            <person name="Poon T.W."/>
            <person name="Priest M."/>
            <person name="Roberts A."/>
            <person name="Saif S."/>
            <person name="Shea T."/>
            <person name="Sisk P."/>
            <person name="Sykes S."/>
            <person name="Wortman J."/>
            <person name="Nusbaum C."/>
            <person name="Birren B."/>
        </authorList>
    </citation>
    <scope>NUCLEOTIDE SEQUENCE [LARGE SCALE GENOMIC DNA]</scope>
    <source>
        <strain evidence="12">FAR1</strain>
    </source>
</reference>
<dbReference type="Pfam" id="PF09104">
    <property type="entry name" value="BRCA-2_OB3"/>
    <property type="match status" value="1"/>
</dbReference>
<feature type="region of interest" description="Disordered" evidence="7">
    <location>
        <begin position="1891"/>
        <end position="1927"/>
    </location>
</feature>
<evidence type="ECO:0000256" key="7">
    <source>
        <dbReference type="SAM" id="MobiDB-lite"/>
    </source>
</evidence>
<evidence type="ECO:0000313" key="12">
    <source>
        <dbReference type="Proteomes" id="UP000075886"/>
    </source>
</evidence>
<keyword evidence="1" id="KW-0677">Repeat</keyword>
<dbReference type="STRING" id="69004.A0A182QG36"/>
<dbReference type="InterPro" id="IPR015252">
    <property type="entry name" value="BRCA2_hlx"/>
</dbReference>
<proteinExistence type="predicted"/>
<dbReference type="GO" id="GO:0005634">
    <property type="term" value="C:nucleus"/>
    <property type="evidence" value="ECO:0007669"/>
    <property type="project" value="TreeGrafter"/>
</dbReference>
<feature type="compositionally biased region" description="Polar residues" evidence="7">
    <location>
        <begin position="1905"/>
        <end position="1926"/>
    </location>
</feature>
<dbReference type="SUPFAM" id="SSF81878">
    <property type="entry name" value="BRCA2 tower domain"/>
    <property type="match status" value="1"/>
</dbReference>
<dbReference type="SUPFAM" id="SSF50249">
    <property type="entry name" value="Nucleic acid-binding proteins"/>
    <property type="match status" value="3"/>
</dbReference>
<feature type="compositionally biased region" description="Basic and acidic residues" evidence="7">
    <location>
        <begin position="287"/>
        <end position="311"/>
    </location>
</feature>
<keyword evidence="4" id="KW-0233">DNA recombination</keyword>
<dbReference type="Pfam" id="PF09103">
    <property type="entry name" value="BRCA-2_OB1"/>
    <property type="match status" value="1"/>
</dbReference>
<keyword evidence="2" id="KW-0227">DNA damage</keyword>
<protein>
    <recommendedName>
        <fullName evidence="13">Tower domain-containing protein</fullName>
    </recommendedName>
</protein>
<dbReference type="PROSITE" id="PS50138">
    <property type="entry name" value="BRCA2_REPEAT"/>
    <property type="match status" value="7"/>
</dbReference>
<dbReference type="EMBL" id="AXCN02000437">
    <property type="status" value="NOT_ANNOTATED_CDS"/>
    <property type="molecule type" value="Genomic_DNA"/>
</dbReference>
<feature type="domain" description="Breast cancer type 2 susceptibility protein helical" evidence="10">
    <location>
        <begin position="1219"/>
        <end position="1389"/>
    </location>
</feature>
<dbReference type="GO" id="GO:0000724">
    <property type="term" value="P:double-strand break repair via homologous recombination"/>
    <property type="evidence" value="ECO:0007669"/>
    <property type="project" value="InterPro"/>
</dbReference>
<feature type="coiled-coil region" evidence="6">
    <location>
        <begin position="734"/>
        <end position="761"/>
    </location>
</feature>
<keyword evidence="6" id="KW-0175">Coiled coil</keyword>
<evidence type="ECO:0000259" key="8">
    <source>
        <dbReference type="Pfam" id="PF09103"/>
    </source>
</evidence>
<dbReference type="InterPro" id="IPR015525">
    <property type="entry name" value="BRCA2"/>
</dbReference>
<evidence type="ECO:0000256" key="5">
    <source>
        <dbReference type="ARBA" id="ARBA00023204"/>
    </source>
</evidence>
<feature type="domain" description="BRCA2 OB3" evidence="9">
    <location>
        <begin position="1748"/>
        <end position="1888"/>
    </location>
</feature>
<dbReference type="InterPro" id="IPR015187">
    <property type="entry name" value="BRCA2_OB_1"/>
</dbReference>
<dbReference type="Pfam" id="PF09169">
    <property type="entry name" value="BRCA-2_helical"/>
    <property type="match status" value="1"/>
</dbReference>
<dbReference type="GO" id="GO:0003677">
    <property type="term" value="F:DNA binding"/>
    <property type="evidence" value="ECO:0007669"/>
    <property type="project" value="UniProtKB-KW"/>
</dbReference>
<dbReference type="VEuPathDB" id="VectorBase:AFAF009463"/>
<dbReference type="GO" id="GO:0006355">
    <property type="term" value="P:regulation of DNA-templated transcription"/>
    <property type="evidence" value="ECO:0007669"/>
    <property type="project" value="TreeGrafter"/>
</dbReference>
<dbReference type="InterPro" id="IPR015188">
    <property type="entry name" value="BRCA2_OB_3"/>
</dbReference>
<name>A0A182QG36_9DIPT</name>
<keyword evidence="12" id="KW-1185">Reference proteome</keyword>
<dbReference type="InterPro" id="IPR002093">
    <property type="entry name" value="BRCA2_repeat"/>
</dbReference>
<dbReference type="SUPFAM" id="SSF81872">
    <property type="entry name" value="BRCA2 helical domain"/>
    <property type="match status" value="1"/>
</dbReference>
<feature type="domain" description="BRCA2 OB1" evidence="8">
    <location>
        <begin position="1393"/>
        <end position="1504"/>
    </location>
</feature>
<dbReference type="Proteomes" id="UP000075886">
    <property type="component" value="Unassembled WGS sequence"/>
</dbReference>
<feature type="region of interest" description="Disordered" evidence="7">
    <location>
        <begin position="935"/>
        <end position="971"/>
    </location>
</feature>
<dbReference type="Gene3D" id="2.40.50.140">
    <property type="entry name" value="Nucleic acid-binding proteins"/>
    <property type="match status" value="4"/>
</dbReference>
<accession>A0A182QG36</accession>
<dbReference type="InterPro" id="IPR036315">
    <property type="entry name" value="BRCA2_hlx_sf"/>
</dbReference>
<evidence type="ECO:0000313" key="11">
    <source>
        <dbReference type="EnsemblMetazoa" id="AFAF009463-PA"/>
    </source>
</evidence>
<organism evidence="11 12">
    <name type="scientific">Anopheles farauti</name>
    <dbReference type="NCBI Taxonomy" id="69004"/>
    <lineage>
        <taxon>Eukaryota</taxon>
        <taxon>Metazoa</taxon>
        <taxon>Ecdysozoa</taxon>
        <taxon>Arthropoda</taxon>
        <taxon>Hexapoda</taxon>
        <taxon>Insecta</taxon>
        <taxon>Pterygota</taxon>
        <taxon>Neoptera</taxon>
        <taxon>Endopterygota</taxon>
        <taxon>Diptera</taxon>
        <taxon>Nematocera</taxon>
        <taxon>Culicoidea</taxon>
        <taxon>Culicidae</taxon>
        <taxon>Anophelinae</taxon>
        <taxon>Anopheles</taxon>
    </lineage>
</organism>
<feature type="compositionally biased region" description="Basic and acidic residues" evidence="7">
    <location>
        <begin position="935"/>
        <end position="945"/>
    </location>
</feature>
<dbReference type="PANTHER" id="PTHR11289:SF0">
    <property type="entry name" value="BREAST CANCER TYPE 2 SUSCEPTIBILITY PROTEIN"/>
    <property type="match status" value="1"/>
</dbReference>
<evidence type="ECO:0008006" key="13">
    <source>
        <dbReference type="Google" id="ProtNLM"/>
    </source>
</evidence>